<keyword evidence="4" id="KW-1185">Reference proteome</keyword>
<protein>
    <recommendedName>
        <fullName evidence="2">Ig-like domain-containing protein</fullName>
    </recommendedName>
</protein>
<gene>
    <name evidence="3" type="ORF">GDO81_000029</name>
</gene>
<feature type="domain" description="Ig-like" evidence="2">
    <location>
        <begin position="20"/>
        <end position="123"/>
    </location>
</feature>
<dbReference type="InterPro" id="IPR050150">
    <property type="entry name" value="IgV_Light_Chain"/>
</dbReference>
<keyword evidence="1" id="KW-0732">Signal</keyword>
<evidence type="ECO:0000256" key="1">
    <source>
        <dbReference type="SAM" id="SignalP"/>
    </source>
</evidence>
<organism evidence="3 4">
    <name type="scientific">Engystomops pustulosus</name>
    <name type="common">Tungara frog</name>
    <name type="synonym">Physalaemus pustulosus</name>
    <dbReference type="NCBI Taxonomy" id="76066"/>
    <lineage>
        <taxon>Eukaryota</taxon>
        <taxon>Metazoa</taxon>
        <taxon>Chordata</taxon>
        <taxon>Craniata</taxon>
        <taxon>Vertebrata</taxon>
        <taxon>Euteleostomi</taxon>
        <taxon>Amphibia</taxon>
        <taxon>Batrachia</taxon>
        <taxon>Anura</taxon>
        <taxon>Neobatrachia</taxon>
        <taxon>Hyloidea</taxon>
        <taxon>Leptodactylidae</taxon>
        <taxon>Leiuperinae</taxon>
        <taxon>Engystomops</taxon>
    </lineage>
</organism>
<dbReference type="FunFam" id="2.60.40.10:FF:001230">
    <property type="entry name" value="Immunoglobulin kappa variable 8-16"/>
    <property type="match status" value="1"/>
</dbReference>
<dbReference type="InterPro" id="IPR007110">
    <property type="entry name" value="Ig-like_dom"/>
</dbReference>
<comment type="caution">
    <text evidence="3">The sequence shown here is derived from an EMBL/GenBank/DDBJ whole genome shotgun (WGS) entry which is preliminary data.</text>
</comment>
<dbReference type="InterPro" id="IPR036179">
    <property type="entry name" value="Ig-like_dom_sf"/>
</dbReference>
<dbReference type="SMART" id="SM00406">
    <property type="entry name" value="IGv"/>
    <property type="match status" value="1"/>
</dbReference>
<dbReference type="EMBL" id="WNYA01000001">
    <property type="protein sequence ID" value="KAG8591105.1"/>
    <property type="molecule type" value="Genomic_DNA"/>
</dbReference>
<dbReference type="AlphaFoldDB" id="A0AAV7D2D0"/>
<dbReference type="InterPro" id="IPR003599">
    <property type="entry name" value="Ig_sub"/>
</dbReference>
<dbReference type="PROSITE" id="PS50835">
    <property type="entry name" value="IG_LIKE"/>
    <property type="match status" value="1"/>
</dbReference>
<evidence type="ECO:0000259" key="2">
    <source>
        <dbReference type="PROSITE" id="PS50835"/>
    </source>
</evidence>
<evidence type="ECO:0000313" key="4">
    <source>
        <dbReference type="Proteomes" id="UP000824782"/>
    </source>
</evidence>
<dbReference type="InterPro" id="IPR013783">
    <property type="entry name" value="Ig-like_fold"/>
</dbReference>
<accession>A0AAV7D2D0</accession>
<dbReference type="Gene3D" id="2.60.40.10">
    <property type="entry name" value="Immunoglobulins"/>
    <property type="match status" value="1"/>
</dbReference>
<dbReference type="InterPro" id="IPR013106">
    <property type="entry name" value="Ig_V-set"/>
</dbReference>
<dbReference type="SUPFAM" id="SSF48726">
    <property type="entry name" value="Immunoglobulin"/>
    <property type="match status" value="1"/>
</dbReference>
<feature type="chain" id="PRO_5043989447" description="Ig-like domain-containing protein" evidence="1">
    <location>
        <begin position="21"/>
        <end position="123"/>
    </location>
</feature>
<proteinExistence type="predicted"/>
<dbReference type="SMART" id="SM00409">
    <property type="entry name" value="IG"/>
    <property type="match status" value="1"/>
</dbReference>
<dbReference type="Pfam" id="PF07686">
    <property type="entry name" value="V-set"/>
    <property type="match status" value="1"/>
</dbReference>
<feature type="signal peptide" evidence="1">
    <location>
        <begin position="1"/>
        <end position="20"/>
    </location>
</feature>
<name>A0AAV7D2D0_ENGPU</name>
<reference evidence="3" key="1">
    <citation type="thesis" date="2020" institute="ProQuest LLC" country="789 East Eisenhower Parkway, Ann Arbor, MI, USA">
        <title>Comparative Genomics and Chromosome Evolution.</title>
        <authorList>
            <person name="Mudd A.B."/>
        </authorList>
    </citation>
    <scope>NUCLEOTIDE SEQUENCE</scope>
    <source>
        <strain evidence="3">237g6f4</strain>
        <tissue evidence="3">Blood</tissue>
    </source>
</reference>
<dbReference type="Proteomes" id="UP000824782">
    <property type="component" value="Unassembled WGS sequence"/>
</dbReference>
<sequence length="123" mass="13964">MVPLRSLLCLLYMYIQGSCGEVVVTQSPGYISASPGEEVTISCRVSQSIYSTQWKVDLLAWHQLKSRQTPKRLIYDAYKRSSGVPDRFSGSGSQYDFSLTIRVTEDDAADYYCQQHYSFPLTQ</sequence>
<evidence type="ECO:0000313" key="3">
    <source>
        <dbReference type="EMBL" id="KAG8591105.1"/>
    </source>
</evidence>
<dbReference type="PANTHER" id="PTHR23267">
    <property type="entry name" value="IMMUNOGLOBULIN LIGHT CHAIN"/>
    <property type="match status" value="1"/>
</dbReference>